<dbReference type="GO" id="GO:0009252">
    <property type="term" value="P:peptidoglycan biosynthetic process"/>
    <property type="evidence" value="ECO:0007669"/>
    <property type="project" value="UniProtKB-UniRule"/>
</dbReference>
<dbReference type="GO" id="GO:0008360">
    <property type="term" value="P:regulation of cell shape"/>
    <property type="evidence" value="ECO:0007669"/>
    <property type="project" value="UniProtKB-KW"/>
</dbReference>
<evidence type="ECO:0000256" key="1">
    <source>
        <dbReference type="ARBA" id="ARBA00010871"/>
    </source>
</evidence>
<evidence type="ECO:0000313" key="9">
    <source>
        <dbReference type="Proteomes" id="UP000230970"/>
    </source>
</evidence>
<keyword evidence="5" id="KW-0460">Magnesium</keyword>
<keyword evidence="3 4" id="KW-0961">Cell wall biogenesis/degradation</keyword>
<keyword evidence="4" id="KW-0963">Cytoplasm</keyword>
<evidence type="ECO:0000256" key="2">
    <source>
        <dbReference type="ARBA" id="ARBA00022598"/>
    </source>
</evidence>
<evidence type="ECO:0000256" key="6">
    <source>
        <dbReference type="PROSITE-ProRule" id="PRU00409"/>
    </source>
</evidence>
<keyword evidence="4" id="KW-0573">Peptidoglycan synthesis</keyword>
<keyword evidence="4" id="KW-0133">Cell shape</keyword>
<organism evidence="8 9">
    <name type="scientific">candidate division WWE3 bacterium CG_4_10_14_0_2_um_filter_42_8</name>
    <dbReference type="NCBI Taxonomy" id="1975074"/>
    <lineage>
        <taxon>Bacteria</taxon>
        <taxon>Katanobacteria</taxon>
    </lineage>
</organism>
<dbReference type="PANTHER" id="PTHR23132:SF23">
    <property type="entry name" value="D-ALANINE--D-ALANINE LIGASE B"/>
    <property type="match status" value="1"/>
</dbReference>
<evidence type="ECO:0000259" key="7">
    <source>
        <dbReference type="PROSITE" id="PS50975"/>
    </source>
</evidence>
<dbReference type="InterPro" id="IPR011095">
    <property type="entry name" value="Dala_Dala_lig_C"/>
</dbReference>
<dbReference type="Pfam" id="PF01820">
    <property type="entry name" value="Dala_Dala_lig_N"/>
    <property type="match status" value="1"/>
</dbReference>
<dbReference type="InterPro" id="IPR011761">
    <property type="entry name" value="ATP-grasp"/>
</dbReference>
<comment type="caution">
    <text evidence="8">The sequence shown here is derived from an EMBL/GenBank/DDBJ whole genome shotgun (WGS) entry which is preliminary data.</text>
</comment>
<evidence type="ECO:0000313" key="8">
    <source>
        <dbReference type="EMBL" id="PIZ41839.1"/>
    </source>
</evidence>
<dbReference type="GO" id="GO:0005524">
    <property type="term" value="F:ATP binding"/>
    <property type="evidence" value="ECO:0007669"/>
    <property type="project" value="UniProtKB-UniRule"/>
</dbReference>
<evidence type="ECO:0000256" key="3">
    <source>
        <dbReference type="ARBA" id="ARBA00023316"/>
    </source>
</evidence>
<evidence type="ECO:0000256" key="5">
    <source>
        <dbReference type="PIRSR" id="PIRSR039102-3"/>
    </source>
</evidence>
<keyword evidence="5" id="KW-0464">Manganese</keyword>
<proteinExistence type="inferred from homology"/>
<dbReference type="Pfam" id="PF07478">
    <property type="entry name" value="Dala_Dala_lig_C"/>
    <property type="match status" value="1"/>
</dbReference>
<dbReference type="EMBL" id="PFNJ01000094">
    <property type="protein sequence ID" value="PIZ41839.1"/>
    <property type="molecule type" value="Genomic_DNA"/>
</dbReference>
<dbReference type="InterPro" id="IPR011127">
    <property type="entry name" value="Dala_Dala_lig_N"/>
</dbReference>
<dbReference type="InterPro" id="IPR016185">
    <property type="entry name" value="PreATP-grasp_dom_sf"/>
</dbReference>
<dbReference type="GO" id="GO:0071555">
    <property type="term" value="P:cell wall organization"/>
    <property type="evidence" value="ECO:0007669"/>
    <property type="project" value="UniProtKB-KW"/>
</dbReference>
<dbReference type="EC" id="6.3.2.4" evidence="4"/>
<feature type="binding site" evidence="5">
    <location>
        <position position="297"/>
    </location>
    <ligand>
        <name>Mg(2+)</name>
        <dbReference type="ChEBI" id="CHEBI:18420"/>
        <label>1</label>
    </ligand>
</feature>
<keyword evidence="6" id="KW-0067">ATP-binding</keyword>
<name>A0A2M7TA60_UNCKA</name>
<sequence>MKGKQKMSDEGLKRRFTIGILLGGASSEKEISLESGRHVYNSLNRKKYVVIPIFVDHNNHLWEVDEGLLWMNTCADIEGSLSALGKRIYYEELKEKLDFAFLALHGKFGEDCFPGLFHLLDIPNNSGGVLGGSVGMDKYFQKKILKAAGLQVPKYIGVEKNWNENTLQQIEKEIGYPCIVKPSREGCSIGLTKINHKSQFAEAFEKAFCYDNLILVEEFIEGQEITVTVLGNALPVAFTPTETPSKKDYLTVEEKFLPGDATMITPPNLPPAAIERIKSDCIKVYKALGLKSMTRIDGIFKDGRFYFKRTKNETKGVRMQRLQPMRSNATQANQKTLPRRQAGASVSEGVFYILEPNTPPGMTPSTCVFHQAAEADLTASELLDKIISDSMV</sequence>
<keyword evidence="5" id="KW-0479">Metal-binding</keyword>
<dbReference type="GO" id="GO:0008716">
    <property type="term" value="F:D-alanine-D-alanine ligase activity"/>
    <property type="evidence" value="ECO:0007669"/>
    <property type="project" value="UniProtKB-UniRule"/>
</dbReference>
<keyword evidence="6" id="KW-0547">Nucleotide-binding</keyword>
<comment type="function">
    <text evidence="4">Cell wall formation.</text>
</comment>
<dbReference type="AlphaFoldDB" id="A0A2M7TA60"/>
<accession>A0A2M7TA60</accession>
<feature type="domain" description="ATP-grasp" evidence="7">
    <location>
        <begin position="142"/>
        <end position="388"/>
    </location>
</feature>
<comment type="subcellular location">
    <subcellularLocation>
        <location evidence="4">Cytoplasm</location>
    </subcellularLocation>
</comment>
<comment type="similarity">
    <text evidence="1 4">Belongs to the D-alanine--D-alanine ligase family.</text>
</comment>
<keyword evidence="2 4" id="KW-0436">Ligase</keyword>
<comment type="pathway">
    <text evidence="4">Cell wall biogenesis; peptidoglycan biosynthesis.</text>
</comment>
<reference evidence="9" key="1">
    <citation type="submission" date="2017-09" db="EMBL/GenBank/DDBJ databases">
        <title>Depth-based differentiation of microbial function through sediment-hosted aquifers and enrichment of novel symbionts in the deep terrestrial subsurface.</title>
        <authorList>
            <person name="Probst A.J."/>
            <person name="Ladd B."/>
            <person name="Jarett J.K."/>
            <person name="Geller-Mcgrath D.E."/>
            <person name="Sieber C.M.K."/>
            <person name="Emerson J.B."/>
            <person name="Anantharaman K."/>
            <person name="Thomas B.C."/>
            <person name="Malmstrom R."/>
            <person name="Stieglmeier M."/>
            <person name="Klingl A."/>
            <person name="Woyke T."/>
            <person name="Ryan C.M."/>
            <person name="Banfield J.F."/>
        </authorList>
    </citation>
    <scope>NUCLEOTIDE SEQUENCE [LARGE SCALE GENOMIC DNA]</scope>
</reference>
<comment type="cofactor">
    <cofactor evidence="5">
        <name>Mg(2+)</name>
        <dbReference type="ChEBI" id="CHEBI:18420"/>
    </cofactor>
    <cofactor evidence="5">
        <name>Mn(2+)</name>
        <dbReference type="ChEBI" id="CHEBI:29035"/>
    </cofactor>
    <text evidence="5">Binds 2 magnesium or manganese ions per subunit.</text>
</comment>
<dbReference type="PROSITE" id="PS50975">
    <property type="entry name" value="ATP_GRASP"/>
    <property type="match status" value="1"/>
</dbReference>
<dbReference type="PANTHER" id="PTHR23132">
    <property type="entry name" value="D-ALANINE--D-ALANINE LIGASE"/>
    <property type="match status" value="1"/>
</dbReference>
<dbReference type="Gene3D" id="3.40.50.20">
    <property type="match status" value="1"/>
</dbReference>
<dbReference type="UniPathway" id="UPA00219"/>
<dbReference type="Proteomes" id="UP000230970">
    <property type="component" value="Unassembled WGS sequence"/>
</dbReference>
<dbReference type="PIRSF" id="PIRSF039102">
    <property type="entry name" value="Ddl/VanB"/>
    <property type="match status" value="1"/>
</dbReference>
<dbReference type="SUPFAM" id="SSF56059">
    <property type="entry name" value="Glutathione synthetase ATP-binding domain-like"/>
    <property type="match status" value="1"/>
</dbReference>
<protein>
    <recommendedName>
        <fullName evidence="4">D-alanine--D-alanine ligase</fullName>
        <ecNumber evidence="4">6.3.2.4</ecNumber>
    </recommendedName>
    <alternativeName>
        <fullName evidence="4">D-Ala-D-Ala ligase</fullName>
    </alternativeName>
    <alternativeName>
        <fullName evidence="4">D-alanylalanine synthetase</fullName>
    </alternativeName>
</protein>
<gene>
    <name evidence="4" type="primary">ddl</name>
    <name evidence="8" type="ORF">COY34_03855</name>
</gene>
<dbReference type="GO" id="GO:0046872">
    <property type="term" value="F:metal ion binding"/>
    <property type="evidence" value="ECO:0007669"/>
    <property type="project" value="UniProtKB-KW"/>
</dbReference>
<dbReference type="SUPFAM" id="SSF52440">
    <property type="entry name" value="PreATP-grasp domain"/>
    <property type="match status" value="1"/>
</dbReference>
<evidence type="ECO:0000256" key="4">
    <source>
        <dbReference type="HAMAP-Rule" id="MF_00047"/>
    </source>
</evidence>
<comment type="catalytic activity">
    <reaction evidence="4">
        <text>2 D-alanine + ATP = D-alanyl-D-alanine + ADP + phosphate + H(+)</text>
        <dbReference type="Rhea" id="RHEA:11224"/>
        <dbReference type="ChEBI" id="CHEBI:15378"/>
        <dbReference type="ChEBI" id="CHEBI:30616"/>
        <dbReference type="ChEBI" id="CHEBI:43474"/>
        <dbReference type="ChEBI" id="CHEBI:57416"/>
        <dbReference type="ChEBI" id="CHEBI:57822"/>
        <dbReference type="ChEBI" id="CHEBI:456216"/>
        <dbReference type="EC" id="6.3.2.4"/>
    </reaction>
</comment>
<dbReference type="GO" id="GO:0005737">
    <property type="term" value="C:cytoplasm"/>
    <property type="evidence" value="ECO:0007669"/>
    <property type="project" value="UniProtKB-SubCell"/>
</dbReference>
<dbReference type="InterPro" id="IPR005905">
    <property type="entry name" value="D_ala_D_ala"/>
</dbReference>
<dbReference type="HAMAP" id="MF_00047">
    <property type="entry name" value="Dala_Dala_lig"/>
    <property type="match status" value="1"/>
</dbReference>
<dbReference type="Gene3D" id="3.30.470.20">
    <property type="entry name" value="ATP-grasp fold, B domain"/>
    <property type="match status" value="2"/>
</dbReference>